<feature type="compositionally biased region" description="Pro residues" evidence="2">
    <location>
        <begin position="333"/>
        <end position="348"/>
    </location>
</feature>
<keyword evidence="3" id="KW-0812">Transmembrane</keyword>
<feature type="region of interest" description="Disordered" evidence="2">
    <location>
        <begin position="330"/>
        <end position="434"/>
    </location>
</feature>
<protein>
    <recommendedName>
        <fullName evidence="4">DUF4349 domain-containing protein</fullName>
    </recommendedName>
</protein>
<dbReference type="eggNOG" id="COG3206">
    <property type="taxonomic scope" value="Bacteria"/>
</dbReference>
<evidence type="ECO:0000313" key="6">
    <source>
        <dbReference type="Proteomes" id="UP000050867"/>
    </source>
</evidence>
<sequence length="434" mass="45774">MHSPPSGAPGRRRVRRLPLLALPLALLVPVTGCGSSGGGSDGSADQAAVAPADQRGERGPGEGTSADKAAPQAARTTDSDQDPTVRKETPVAAKTHVIRTATLEIRTRDLSDAVDRARQLADGAGGYVGNERTETDDLGQAHSRLVLRVPVDTYDDTLEQLTELGGAKGNELTGRTESTKDVTNQVVDTDSRLKAQKASVDRVRELMGEARTIADVVALEAELTSRQADLDSYQRQLESLRDRTSMATVTVELTEPAKEEEKKDDDEGIGESVGDALRGGWDALVVAVGAVLVALAASLPFLVLALLVYLLLRVLVRRGVIRRPRTAAVPVPASTPLPVPGPLPPPTPGVTARPRPRPTRRRPRHRPPSPPPTARPRGVPEPTGDGGAGSAPGPAPPSLRRADTSVTPGTWCGRSRPAWSARRDRSSAAPRAPG</sequence>
<dbReference type="OrthoDB" id="186919at2"/>
<evidence type="ECO:0000256" key="3">
    <source>
        <dbReference type="SAM" id="Phobius"/>
    </source>
</evidence>
<evidence type="ECO:0000256" key="2">
    <source>
        <dbReference type="SAM" id="MobiDB-lite"/>
    </source>
</evidence>
<evidence type="ECO:0000313" key="5">
    <source>
        <dbReference type="EMBL" id="KRV51373.1"/>
    </source>
</evidence>
<feature type="transmembrane region" description="Helical" evidence="3">
    <location>
        <begin position="283"/>
        <end position="316"/>
    </location>
</feature>
<evidence type="ECO:0000256" key="1">
    <source>
        <dbReference type="SAM" id="Coils"/>
    </source>
</evidence>
<feature type="region of interest" description="Disordered" evidence="2">
    <location>
        <begin position="30"/>
        <end position="93"/>
    </location>
</feature>
<organism evidence="5 6">
    <name type="scientific">Wenjunlia vitaminophila</name>
    <name type="common">Streptomyces vitaminophilus</name>
    <dbReference type="NCBI Taxonomy" id="76728"/>
    <lineage>
        <taxon>Bacteria</taxon>
        <taxon>Bacillati</taxon>
        <taxon>Actinomycetota</taxon>
        <taxon>Actinomycetes</taxon>
        <taxon>Kitasatosporales</taxon>
        <taxon>Streptomycetaceae</taxon>
        <taxon>Wenjunlia</taxon>
    </lineage>
</organism>
<keyword evidence="1" id="KW-0175">Coiled coil</keyword>
<keyword evidence="3" id="KW-1133">Transmembrane helix</keyword>
<feature type="compositionally biased region" description="Basic residues" evidence="2">
    <location>
        <begin position="354"/>
        <end position="367"/>
    </location>
</feature>
<dbReference type="Proteomes" id="UP000050867">
    <property type="component" value="Unassembled WGS sequence"/>
</dbReference>
<feature type="coiled-coil region" evidence="1">
    <location>
        <begin position="216"/>
        <end position="243"/>
    </location>
</feature>
<accession>A0A0T6LZB7</accession>
<gene>
    <name evidence="5" type="ORF">AQ490_00995</name>
</gene>
<feature type="domain" description="DUF4349" evidence="4">
    <location>
        <begin position="96"/>
        <end position="313"/>
    </location>
</feature>
<proteinExistence type="predicted"/>
<keyword evidence="3" id="KW-0472">Membrane</keyword>
<dbReference type="InterPro" id="IPR025645">
    <property type="entry name" value="DUF4349"/>
</dbReference>
<keyword evidence="6" id="KW-1185">Reference proteome</keyword>
<dbReference type="EMBL" id="LLZU01000001">
    <property type="protein sequence ID" value="KRV51373.1"/>
    <property type="molecule type" value="Genomic_DNA"/>
</dbReference>
<comment type="caution">
    <text evidence="5">The sequence shown here is derived from an EMBL/GenBank/DDBJ whole genome shotgun (WGS) entry which is preliminary data.</text>
</comment>
<dbReference type="STRING" id="76728.AQ490_00995"/>
<dbReference type="Pfam" id="PF14257">
    <property type="entry name" value="DUF4349"/>
    <property type="match status" value="1"/>
</dbReference>
<evidence type="ECO:0000259" key="4">
    <source>
        <dbReference type="Pfam" id="PF14257"/>
    </source>
</evidence>
<name>A0A0T6LZB7_WENVI</name>
<dbReference type="AlphaFoldDB" id="A0A0T6LZB7"/>
<dbReference type="RefSeq" id="WP_058032738.1">
    <property type="nucleotide sequence ID" value="NZ_LLZU01000001.1"/>
</dbReference>
<reference evidence="5 6" key="1">
    <citation type="submission" date="2015-10" db="EMBL/GenBank/DDBJ databases">
        <title>Draft genome sequence of pyrrolomycin-producing Streptomyces vitaminophilus.</title>
        <authorList>
            <person name="Graham D.E."/>
            <person name="Mahan K.M."/>
            <person name="Klingeman D.M."/>
            <person name="Hettich R.L."/>
            <person name="Parry R.J."/>
        </authorList>
    </citation>
    <scope>NUCLEOTIDE SEQUENCE [LARGE SCALE GENOMIC DNA]</scope>
    <source>
        <strain evidence="5 6">ATCC 31673</strain>
    </source>
</reference>